<evidence type="ECO:0000313" key="1">
    <source>
        <dbReference type="EMBL" id="MFC4673492.1"/>
    </source>
</evidence>
<dbReference type="Proteomes" id="UP001596023">
    <property type="component" value="Unassembled WGS sequence"/>
</dbReference>
<organism evidence="1 2">
    <name type="scientific">Dysgonomonas termitidis</name>
    <dbReference type="NCBI Taxonomy" id="1516126"/>
    <lineage>
        <taxon>Bacteria</taxon>
        <taxon>Pseudomonadati</taxon>
        <taxon>Bacteroidota</taxon>
        <taxon>Bacteroidia</taxon>
        <taxon>Bacteroidales</taxon>
        <taxon>Dysgonomonadaceae</taxon>
        <taxon>Dysgonomonas</taxon>
    </lineage>
</organism>
<proteinExistence type="predicted"/>
<gene>
    <name evidence="1" type="ORF">ACFO6W_07295</name>
</gene>
<evidence type="ECO:0008006" key="3">
    <source>
        <dbReference type="Google" id="ProtNLM"/>
    </source>
</evidence>
<reference evidence="2" key="1">
    <citation type="journal article" date="2019" name="Int. J. Syst. Evol. Microbiol.">
        <title>The Global Catalogue of Microorganisms (GCM) 10K type strain sequencing project: providing services to taxonomists for standard genome sequencing and annotation.</title>
        <authorList>
            <consortium name="The Broad Institute Genomics Platform"/>
            <consortium name="The Broad Institute Genome Sequencing Center for Infectious Disease"/>
            <person name="Wu L."/>
            <person name="Ma J."/>
        </authorList>
    </citation>
    <scope>NUCLEOTIDE SEQUENCE [LARGE SCALE GENOMIC DNA]</scope>
    <source>
        <strain evidence="2">CCUG 66188</strain>
    </source>
</reference>
<keyword evidence="2" id="KW-1185">Reference proteome</keyword>
<dbReference type="RefSeq" id="WP_379994820.1">
    <property type="nucleotide sequence ID" value="NZ_JBHSGN010000057.1"/>
</dbReference>
<dbReference type="SUPFAM" id="SSF143100">
    <property type="entry name" value="TTHA1013/TTHA0281-like"/>
    <property type="match status" value="1"/>
</dbReference>
<sequence length="133" mass="14536">MKQITAILEAGKDGYGVSFKEIDNVFGFGETIEAAKADAQAALDTYVKTLNNYGRQLPEVLQGVYELAFEFDIEALLKYIDGVVTKTALAKAAGINVSQLSHYSSGLKRPRKEQQEKIINGLHKIGKDLLSVS</sequence>
<evidence type="ECO:0000313" key="2">
    <source>
        <dbReference type="Proteomes" id="UP001596023"/>
    </source>
</evidence>
<dbReference type="Gene3D" id="3.30.160.250">
    <property type="match status" value="1"/>
</dbReference>
<comment type="caution">
    <text evidence="1">The sequence shown here is derived from an EMBL/GenBank/DDBJ whole genome shotgun (WGS) entry which is preliminary data.</text>
</comment>
<accession>A0ABV9KTS2</accession>
<dbReference type="InterPro" id="IPR035069">
    <property type="entry name" value="TTHA1013/TTHA0281-like"/>
</dbReference>
<name>A0ABV9KTS2_9BACT</name>
<protein>
    <recommendedName>
        <fullName evidence="3">XRE family transcriptional regulator</fullName>
    </recommendedName>
</protein>
<dbReference type="EMBL" id="JBHSGN010000057">
    <property type="protein sequence ID" value="MFC4673492.1"/>
    <property type="molecule type" value="Genomic_DNA"/>
</dbReference>